<dbReference type="EMBL" id="KN716472">
    <property type="protein sequence ID" value="KJH44456.1"/>
    <property type="molecule type" value="Genomic_DNA"/>
</dbReference>
<keyword evidence="4" id="KW-1185">Reference proteome</keyword>
<dbReference type="EC" id="2.7.11.1" evidence="1"/>
<keyword evidence="1" id="KW-0418">Kinase</keyword>
<evidence type="ECO:0000259" key="2">
    <source>
        <dbReference type="SMART" id="SM01346"/>
    </source>
</evidence>
<organism evidence="3 4">
    <name type="scientific">Dictyocaulus viviparus</name>
    <name type="common">Bovine lungworm</name>
    <dbReference type="NCBI Taxonomy" id="29172"/>
    <lineage>
        <taxon>Eukaryota</taxon>
        <taxon>Metazoa</taxon>
        <taxon>Ecdysozoa</taxon>
        <taxon>Nematoda</taxon>
        <taxon>Chromadorea</taxon>
        <taxon>Rhabditida</taxon>
        <taxon>Rhabditina</taxon>
        <taxon>Rhabditomorpha</taxon>
        <taxon>Strongyloidea</taxon>
        <taxon>Metastrongylidae</taxon>
        <taxon>Dictyocaulus</taxon>
    </lineage>
</organism>
<dbReference type="STRING" id="29172.A0A0D8XQ00"/>
<dbReference type="InterPro" id="IPR024585">
    <property type="entry name" value="mTOR_dom"/>
</dbReference>
<dbReference type="GO" id="GO:0005524">
    <property type="term" value="F:ATP binding"/>
    <property type="evidence" value="ECO:0007669"/>
    <property type="project" value="UniProtKB-KW"/>
</dbReference>
<evidence type="ECO:0000313" key="3">
    <source>
        <dbReference type="EMBL" id="KJH44456.1"/>
    </source>
</evidence>
<dbReference type="PANTHER" id="PTHR11139:SF9">
    <property type="entry name" value="SERINE_THREONINE-PROTEIN KINASE MTOR"/>
    <property type="match status" value="1"/>
</dbReference>
<dbReference type="Gene3D" id="1.25.10.10">
    <property type="entry name" value="Leucine-rich Repeat Variant"/>
    <property type="match status" value="2"/>
</dbReference>
<dbReference type="GO" id="GO:0031932">
    <property type="term" value="C:TORC2 complex"/>
    <property type="evidence" value="ECO:0007669"/>
    <property type="project" value="TreeGrafter"/>
</dbReference>
<dbReference type="SUPFAM" id="SSF48371">
    <property type="entry name" value="ARM repeat"/>
    <property type="match status" value="1"/>
</dbReference>
<dbReference type="SMART" id="SM01346">
    <property type="entry name" value="DUF3385"/>
    <property type="match status" value="1"/>
</dbReference>
<reference evidence="3 4" key="1">
    <citation type="submission" date="2013-11" db="EMBL/GenBank/DDBJ databases">
        <title>Draft genome of the bovine lungworm Dictyocaulus viviparus.</title>
        <authorList>
            <person name="Mitreva M."/>
        </authorList>
    </citation>
    <scope>NUCLEOTIDE SEQUENCE [LARGE SCALE GENOMIC DNA]</scope>
    <source>
        <strain evidence="3 4">HannoverDv2000</strain>
    </source>
</reference>
<keyword evidence="1" id="KW-0067">ATP-binding</keyword>
<dbReference type="InterPro" id="IPR011989">
    <property type="entry name" value="ARM-like"/>
</dbReference>
<dbReference type="GO" id="GO:0005737">
    <property type="term" value="C:cytoplasm"/>
    <property type="evidence" value="ECO:0007669"/>
    <property type="project" value="TreeGrafter"/>
</dbReference>
<dbReference type="GO" id="GO:0005634">
    <property type="term" value="C:nucleus"/>
    <property type="evidence" value="ECO:0007669"/>
    <property type="project" value="TreeGrafter"/>
</dbReference>
<dbReference type="InterPro" id="IPR016024">
    <property type="entry name" value="ARM-type_fold"/>
</dbReference>
<name>A0A0D8XQ00_DICVI</name>
<dbReference type="OrthoDB" id="2250022at2759"/>
<keyword evidence="1" id="KW-0723">Serine/threonine-protein kinase</keyword>
<keyword evidence="1" id="KW-0547">Nucleotide-binding</keyword>
<dbReference type="GO" id="GO:0016242">
    <property type="term" value="P:negative regulation of macroautophagy"/>
    <property type="evidence" value="ECO:0007669"/>
    <property type="project" value="TreeGrafter"/>
</dbReference>
<sequence>MESFERDKSRDANARAAAGAFLAGLKTKNDDKRIKTAKELFKFVAGELKDEAPEYMQEFISFLDTKSDQSAVHECIFSPDLDEKKGGIFLIAPNQGILKTSGTELINVLSVCLAETSIDGESNRVVRFANFLLKVLTMPNMDEAGMELAARALAFLIQTSKSYAAELVEKCLDQCLEWIEEPIRNEQRRLASVLLARELAMFTSTSFFLRANVFFKNIFTVIRDPKPQIRIGAINALHAALTITSQREAKLKTEWYTKCYAEALKTLKISELSKDDRTHSMLLVFRIADAKFERIRLEAFDIHQTELSIATPIEWLTQQRVACTVESSTARTVVLTNFAEICGHARTAAFSCGRSAPVHQILLELFPRLSAWDQCEPSLCKIMFEHAKNIVQKNCNALVALGLLMLQNPERYRSNIGQMMMIVMDMLNAAISRKRAPEQSVFIFLTLFVKAYKESVTSEIKQLLCVLFKTGLSKGLTCVMHKVVRHISHLQMDVQDGLMKELYMILTGCVLPSKLDPPKKPLLPTHTLQVSNIPLTILALETLGEFEFQRHYLEMFMQYISDGYLLCDSVTVRLAAVKCCAAISKPFVKVYEKVHREHRQWVLALIHGVLRSLVSAGVVDPQLEVRLCVLQCFCEADRAFLSHLAQPEMLQLQFMSLHDEKLEIQEAAVCLLGRLSELNPALVLPRMRRVLLDTLSQLTNSGQAKLEQHSARLITQLTRQSPKFMRPYIGPLLQALLPKLRNEMKHVDVTVHVLHAISELCVVGGAEIVRNIDPLFQKLTQLINDSSSLQRREASLRTIGRIARSTAYVVDPYKDYPNLLDDLLRLLKTEMSSRMRREAIKTLGILGALDPYTHKVFTGAVQSATSISTALSLPIARDAADPRQDIIQWYNYEKCTLDEFYPAITIANLMVMVLPRLIEVTRACRGRPSHREFFLRQLASLVAIIKIHAKPYMKSIFSLIADAWSEDHSVKVTVVSVLEQIGTALGKEFAPHIAELIPYLLRVVQTDKSEERKLTTQVLSCVRSLSGCLTPHLHLVLPPVLMILDDPAVPISVRQSALDTILHLTRSDDLCDYAPRLMQTWQRCISVTALQSQLLELLVEIVNQMWKHFEVFRRSVDSNLRKYNLNSGEAYEKYIKIAQKAMLHPAERPGRRRGTGAVPPEKISVPHTFTPSAAKNMEQILSWTVNKQRLNIDAVVKAWAVDSLVSKEEWSQWLVKLRIAFIKSGSSAAIRAAASLSDQHQHLAKFLFLIPSIMDLFNAAFMSVWTELTEELQDRLTGSLLIALETSNHPDVIQTILNLAEFMDHSERGPLPIAYDRLGKSAEETKAYAKALRYKELQIHKHFDRGGIGLTTEDCQALITYANKLNVQEEAAGVVRYAEQHEMVIPMLGRWYEKLNEWEKALEAYVADPEPLSDEMIGHQMRCLESLGRWGELNERARSVQHKDQKIAVMAARGAWAADPEPLSDEMIGHQMRCLESLGRWGELNERARSVQHKDQKIAVMAARGAWAVGRNLSYKDST</sequence>
<protein>
    <recommendedName>
        <fullName evidence="1">Serine/threonine-protein kinase TOR</fullName>
        <ecNumber evidence="1">2.7.11.1</ecNumber>
    </recommendedName>
</protein>
<feature type="domain" description="Serine/threonine-protein kinase mTOR" evidence="2">
    <location>
        <begin position="809"/>
        <end position="946"/>
    </location>
</feature>
<comment type="similarity">
    <text evidence="1">Belongs to the PI3/PI4-kinase family.</text>
</comment>
<dbReference type="GO" id="GO:0031931">
    <property type="term" value="C:TORC1 complex"/>
    <property type="evidence" value="ECO:0007669"/>
    <property type="project" value="TreeGrafter"/>
</dbReference>
<gene>
    <name evidence="3" type="ORF">DICVIV_09520</name>
</gene>
<dbReference type="Pfam" id="PF11865">
    <property type="entry name" value="mTOR_dom"/>
    <property type="match status" value="1"/>
</dbReference>
<dbReference type="GO" id="GO:0038202">
    <property type="term" value="P:TORC1 signaling"/>
    <property type="evidence" value="ECO:0007669"/>
    <property type="project" value="TreeGrafter"/>
</dbReference>
<comment type="catalytic activity">
    <reaction evidence="1">
        <text>L-threonyl-[protein] + ATP = O-phospho-L-threonyl-[protein] + ADP + H(+)</text>
        <dbReference type="Rhea" id="RHEA:46608"/>
        <dbReference type="Rhea" id="RHEA-COMP:11060"/>
        <dbReference type="Rhea" id="RHEA-COMP:11605"/>
        <dbReference type="ChEBI" id="CHEBI:15378"/>
        <dbReference type="ChEBI" id="CHEBI:30013"/>
        <dbReference type="ChEBI" id="CHEBI:30616"/>
        <dbReference type="ChEBI" id="CHEBI:61977"/>
        <dbReference type="ChEBI" id="CHEBI:456216"/>
        <dbReference type="EC" id="2.7.11.1"/>
    </reaction>
</comment>
<dbReference type="InterPro" id="IPR050517">
    <property type="entry name" value="DDR_Repair_Kinase"/>
</dbReference>
<reference evidence="4" key="2">
    <citation type="journal article" date="2016" name="Sci. Rep.">
        <title>Dictyocaulus viviparus genome, variome and transcriptome elucidate lungworm biology and support future intervention.</title>
        <authorList>
            <person name="McNulty S.N."/>
            <person name="Strube C."/>
            <person name="Rosa B.A."/>
            <person name="Martin J.C."/>
            <person name="Tyagi R."/>
            <person name="Choi Y.J."/>
            <person name="Wang Q."/>
            <person name="Hallsworth Pepin K."/>
            <person name="Zhang X."/>
            <person name="Ozersky P."/>
            <person name="Wilson R.K."/>
            <person name="Sternberg P.W."/>
            <person name="Gasser R.B."/>
            <person name="Mitreva M."/>
        </authorList>
    </citation>
    <scope>NUCLEOTIDE SEQUENCE [LARGE SCALE GENOMIC DNA]</scope>
    <source>
        <strain evidence="4">HannoverDv2000</strain>
    </source>
</reference>
<dbReference type="PANTHER" id="PTHR11139">
    <property type="entry name" value="ATAXIA TELANGIECTASIA MUTATED ATM -RELATED"/>
    <property type="match status" value="1"/>
</dbReference>
<accession>A0A0D8XQ00</accession>
<evidence type="ECO:0000313" key="4">
    <source>
        <dbReference type="Proteomes" id="UP000053766"/>
    </source>
</evidence>
<dbReference type="GO" id="GO:0004674">
    <property type="term" value="F:protein serine/threonine kinase activity"/>
    <property type="evidence" value="ECO:0007669"/>
    <property type="project" value="UniProtKB-KW"/>
</dbReference>
<evidence type="ECO:0000256" key="1">
    <source>
        <dbReference type="RuleBase" id="RU364109"/>
    </source>
</evidence>
<keyword evidence="1" id="KW-0808">Transferase</keyword>
<dbReference type="Proteomes" id="UP000053766">
    <property type="component" value="Unassembled WGS sequence"/>
</dbReference>
<proteinExistence type="inferred from homology"/>